<dbReference type="AlphaFoldDB" id="A0A381XAG2"/>
<sequence>MEIKEISLLGLFVIIPHTHRDKRGYFFESFRGDLMKKYNLPTSYIQDNQSKSEGGTLRGLHYQLKYPQGKLVRVSFGKVYDVAVDIRKGSPTFGQYYGTILSDKNHMAMFIPEGFAHGYSVLSDTAIFQYKCTNIYHKEDEYGIRWDDSEIDIDWKISNPTLSKKDSNLPFLKNIQDKHIPVYET</sequence>
<dbReference type="InterPro" id="IPR011051">
    <property type="entry name" value="RmlC_Cupin_sf"/>
</dbReference>
<name>A0A381XAG2_9ZZZZ</name>
<protein>
    <recommendedName>
        <fullName evidence="2">dTDP-4-dehydrorhamnose 3,5-epimerase</fullName>
    </recommendedName>
</protein>
<dbReference type="CDD" id="cd00438">
    <property type="entry name" value="cupin_RmlC"/>
    <property type="match status" value="1"/>
</dbReference>
<dbReference type="PANTHER" id="PTHR21047:SF2">
    <property type="entry name" value="THYMIDINE DIPHOSPHO-4-KETO-RHAMNOSE 3,5-EPIMERASE"/>
    <property type="match status" value="1"/>
</dbReference>
<dbReference type="Gene3D" id="2.60.120.10">
    <property type="entry name" value="Jelly Rolls"/>
    <property type="match status" value="1"/>
</dbReference>
<dbReference type="EMBL" id="UINC01014485">
    <property type="protein sequence ID" value="SVA61746.1"/>
    <property type="molecule type" value="Genomic_DNA"/>
</dbReference>
<organism evidence="1">
    <name type="scientific">marine metagenome</name>
    <dbReference type="NCBI Taxonomy" id="408172"/>
    <lineage>
        <taxon>unclassified sequences</taxon>
        <taxon>metagenomes</taxon>
        <taxon>ecological metagenomes</taxon>
    </lineage>
</organism>
<gene>
    <name evidence="1" type="ORF">METZ01_LOCUS114600</name>
</gene>
<dbReference type="GO" id="GO:0000271">
    <property type="term" value="P:polysaccharide biosynthetic process"/>
    <property type="evidence" value="ECO:0007669"/>
    <property type="project" value="TreeGrafter"/>
</dbReference>
<dbReference type="GO" id="GO:0008830">
    <property type="term" value="F:dTDP-4-dehydrorhamnose 3,5-epimerase activity"/>
    <property type="evidence" value="ECO:0007669"/>
    <property type="project" value="InterPro"/>
</dbReference>
<dbReference type="InterPro" id="IPR000888">
    <property type="entry name" value="RmlC-like"/>
</dbReference>
<evidence type="ECO:0000313" key="1">
    <source>
        <dbReference type="EMBL" id="SVA61746.1"/>
    </source>
</evidence>
<dbReference type="Pfam" id="PF00908">
    <property type="entry name" value="dTDP_sugar_isom"/>
    <property type="match status" value="1"/>
</dbReference>
<reference evidence="1" key="1">
    <citation type="submission" date="2018-05" db="EMBL/GenBank/DDBJ databases">
        <authorList>
            <person name="Lanie J.A."/>
            <person name="Ng W.-L."/>
            <person name="Kazmierczak K.M."/>
            <person name="Andrzejewski T.M."/>
            <person name="Davidsen T.M."/>
            <person name="Wayne K.J."/>
            <person name="Tettelin H."/>
            <person name="Glass J.I."/>
            <person name="Rusch D."/>
            <person name="Podicherti R."/>
            <person name="Tsui H.-C.T."/>
            <person name="Winkler M.E."/>
        </authorList>
    </citation>
    <scope>NUCLEOTIDE SEQUENCE</scope>
</reference>
<accession>A0A381XAG2</accession>
<dbReference type="SUPFAM" id="SSF51182">
    <property type="entry name" value="RmlC-like cupins"/>
    <property type="match status" value="1"/>
</dbReference>
<dbReference type="PANTHER" id="PTHR21047">
    <property type="entry name" value="DTDP-6-DEOXY-D-GLUCOSE-3,5 EPIMERASE"/>
    <property type="match status" value="1"/>
</dbReference>
<dbReference type="InterPro" id="IPR014710">
    <property type="entry name" value="RmlC-like_jellyroll"/>
</dbReference>
<evidence type="ECO:0008006" key="2">
    <source>
        <dbReference type="Google" id="ProtNLM"/>
    </source>
</evidence>
<dbReference type="NCBIfam" id="TIGR01221">
    <property type="entry name" value="rmlC"/>
    <property type="match status" value="1"/>
</dbReference>
<dbReference type="GO" id="GO:0005829">
    <property type="term" value="C:cytosol"/>
    <property type="evidence" value="ECO:0007669"/>
    <property type="project" value="TreeGrafter"/>
</dbReference>
<proteinExistence type="predicted"/>